<accession>A0A7R8H8D2</accession>
<dbReference type="OrthoDB" id="10035275at2759"/>
<proteinExistence type="predicted"/>
<dbReference type="EMBL" id="HG994584">
    <property type="protein sequence ID" value="CAF2937893.1"/>
    <property type="molecule type" value="Genomic_DNA"/>
</dbReference>
<protein>
    <submittedName>
        <fullName evidence="1">(salmon louse) hypothetical protein</fullName>
    </submittedName>
</protein>
<evidence type="ECO:0000313" key="2">
    <source>
        <dbReference type="Proteomes" id="UP000675881"/>
    </source>
</evidence>
<dbReference type="AlphaFoldDB" id="A0A7R8H8D2"/>
<sequence>MSNEEEVITSSEFTFGVFNWVLNLKPSLFGVSLYLQRLKTSSHVDSTISRISYKISTNGESSERKEEMIMLEHNGSPWSLKVPLKKLFTRSVSDGGGFLKITIDLYSCHPITEFVHSLDAYNEDRGDGEVCTLRSFQNGNIKVIDGENCTWILDADLHSSFLRFSLVLKDIDKISRNHLR</sequence>
<dbReference type="Proteomes" id="UP000675881">
    <property type="component" value="Chromosome 5"/>
</dbReference>
<gene>
    <name evidence="1" type="ORF">LSAA_9444</name>
</gene>
<evidence type="ECO:0000313" key="1">
    <source>
        <dbReference type="EMBL" id="CAF2937893.1"/>
    </source>
</evidence>
<keyword evidence="2" id="KW-1185">Reference proteome</keyword>
<organism evidence="1 2">
    <name type="scientific">Lepeophtheirus salmonis</name>
    <name type="common">Salmon louse</name>
    <name type="synonym">Caligus salmonis</name>
    <dbReference type="NCBI Taxonomy" id="72036"/>
    <lineage>
        <taxon>Eukaryota</taxon>
        <taxon>Metazoa</taxon>
        <taxon>Ecdysozoa</taxon>
        <taxon>Arthropoda</taxon>
        <taxon>Crustacea</taxon>
        <taxon>Multicrustacea</taxon>
        <taxon>Hexanauplia</taxon>
        <taxon>Copepoda</taxon>
        <taxon>Siphonostomatoida</taxon>
        <taxon>Caligidae</taxon>
        <taxon>Lepeophtheirus</taxon>
    </lineage>
</organism>
<reference evidence="1" key="1">
    <citation type="submission" date="2021-02" db="EMBL/GenBank/DDBJ databases">
        <authorList>
            <person name="Bekaert M."/>
        </authorList>
    </citation>
    <scope>NUCLEOTIDE SEQUENCE</scope>
    <source>
        <strain evidence="1">IoA-00</strain>
    </source>
</reference>
<name>A0A7R8H8D2_LEPSM</name>